<accession>D7V1D7</accession>
<name>D7V1D7_LISGR</name>
<dbReference type="EMBL" id="ACCR02000006">
    <property type="protein sequence ID" value="EFI82759.1"/>
    <property type="molecule type" value="Genomic_DNA"/>
</dbReference>
<evidence type="ECO:0000313" key="1">
    <source>
        <dbReference type="EMBL" id="EFI82759.1"/>
    </source>
</evidence>
<proteinExistence type="predicted"/>
<dbReference type="AlphaFoldDB" id="D7V1D7"/>
<sequence>MKNIRTIPMASPFFGDKKEEVECVLIIDKIQNYILRRKQVIHEKKILAIFHTFCLQELLLQYKAGISKQDEAVVHEAFITLENIGKIWAGNIVYDKRYFEGIINYSKQLTREEKQNRYLRDCHWEAYVIQIIVPKTFYIEKTAW</sequence>
<evidence type="ECO:0000313" key="2">
    <source>
        <dbReference type="Proteomes" id="UP000010119"/>
    </source>
</evidence>
<keyword evidence="2" id="KW-1185">Reference proteome</keyword>
<reference evidence="1" key="1">
    <citation type="submission" date="2010-06" db="EMBL/GenBank/DDBJ databases">
        <authorList>
            <person name="Muzny D."/>
            <person name="Qin X."/>
            <person name="Buhay C."/>
            <person name="Dugan-Rocha S."/>
            <person name="Ding Y."/>
            <person name="Chen G."/>
            <person name="Hawes A."/>
            <person name="Holder M."/>
            <person name="Jhangiani S."/>
            <person name="Johnson A."/>
            <person name="Khan Z."/>
            <person name="Li Z."/>
            <person name="Liu W."/>
            <person name="Liu X."/>
            <person name="Perez L."/>
            <person name="Shen H."/>
            <person name="Wang Q."/>
            <person name="Watt J."/>
            <person name="Xi L."/>
            <person name="Xin Y."/>
            <person name="Zhou J."/>
            <person name="Deng J."/>
            <person name="Jiang H."/>
            <person name="Liu Y."/>
            <person name="Qu J."/>
            <person name="Song X.-Z."/>
            <person name="Zhang L."/>
            <person name="Villasana D."/>
            <person name="Johnson A."/>
            <person name="Liu J."/>
            <person name="Liyanage D."/>
            <person name="Lorensuhewa L."/>
            <person name="Robinson T."/>
            <person name="Song A."/>
            <person name="Song B.-B."/>
            <person name="Dinh H."/>
            <person name="Thornton R."/>
            <person name="Coyle M."/>
            <person name="Francisco L."/>
            <person name="Jackson L."/>
            <person name="Javaid M."/>
            <person name="Korchina V."/>
            <person name="Kovar C."/>
            <person name="Mata R."/>
            <person name="Mathew T."/>
            <person name="Ngo R."/>
            <person name="Nguyen L."/>
            <person name="Nguyen N."/>
            <person name="Okwuonu G."/>
            <person name="Ongeri F."/>
            <person name="Pham C."/>
            <person name="Simmons D."/>
            <person name="Wilczek-Boney K."/>
            <person name="Hale W."/>
            <person name="Jakkamsetti A."/>
            <person name="Pham P."/>
            <person name="Ruth R."/>
            <person name="San Lucas F."/>
            <person name="Warren J."/>
            <person name="Zhang J."/>
            <person name="Zhao Z."/>
            <person name="Zhou C."/>
            <person name="Zhu D."/>
            <person name="Lee S."/>
            <person name="Bess C."/>
            <person name="Blankenburg K."/>
            <person name="Forbes L."/>
            <person name="Fu Q."/>
            <person name="Gubbala S."/>
            <person name="Hirani K."/>
            <person name="Jayaseelan J.C."/>
            <person name="Lara F."/>
            <person name="Munidasa M."/>
            <person name="Palculict T."/>
            <person name="Patil S."/>
            <person name="Pu L.-L."/>
            <person name="Saada N."/>
            <person name="Tang L."/>
            <person name="Weissenberger G."/>
            <person name="Zhu Y."/>
            <person name="Hemphill L."/>
            <person name="Shang Y."/>
            <person name="Youmans B."/>
            <person name="Ayvaz T."/>
            <person name="Ross M."/>
            <person name="Santibanez J."/>
            <person name="Aqrawi P."/>
            <person name="Gross S."/>
            <person name="Joshi V."/>
            <person name="Fowler G."/>
            <person name="Nazareth L."/>
            <person name="Reid J."/>
            <person name="Worley K."/>
            <person name="Petrosino J."/>
            <person name="Highlander S."/>
            <person name="Gibbs R."/>
        </authorList>
    </citation>
    <scope>NUCLEOTIDE SEQUENCE [LARGE SCALE GENOMIC DNA]</scope>
    <source>
        <strain evidence="1">DSM 20601</strain>
        <plasmid evidence="1">unnamed</plasmid>
    </source>
</reference>
<comment type="caution">
    <text evidence="1">The sequence shown here is derived from an EMBL/GenBank/DDBJ whole genome shotgun (WGS) entry which is preliminary data.</text>
</comment>
<gene>
    <name evidence="1" type="ORF">HMPREF0556_plasmid12562</name>
</gene>
<dbReference type="Proteomes" id="UP000010119">
    <property type="component" value="Unassembled WGS sequence"/>
</dbReference>
<keyword evidence="1" id="KW-0614">Plasmid</keyword>
<protein>
    <submittedName>
        <fullName evidence="1">Uncharacterized protein</fullName>
    </submittedName>
</protein>
<organism evidence="1 2">
    <name type="scientific">Listeria grayi DSM 20601</name>
    <dbReference type="NCBI Taxonomy" id="525367"/>
    <lineage>
        <taxon>Bacteria</taxon>
        <taxon>Bacillati</taxon>
        <taxon>Bacillota</taxon>
        <taxon>Bacilli</taxon>
        <taxon>Bacillales</taxon>
        <taxon>Listeriaceae</taxon>
        <taxon>Listeria</taxon>
    </lineage>
</organism>
<dbReference type="HOGENOM" id="CLU_1794148_0_0_9"/>
<geneLocation type="plasmid" evidence="1">
    <name>unnamed</name>
</geneLocation>